<evidence type="ECO:0000256" key="3">
    <source>
        <dbReference type="ARBA" id="ARBA00023170"/>
    </source>
</evidence>
<keyword evidence="1" id="KW-0217">Developmental protein</keyword>
<keyword evidence="6" id="KW-1133">Transmembrane helix</keyword>
<evidence type="ECO:0000259" key="8">
    <source>
        <dbReference type="PROSITE" id="PS50038"/>
    </source>
</evidence>
<feature type="disulfide bond" evidence="4">
    <location>
        <begin position="112"/>
        <end position="136"/>
    </location>
</feature>
<gene>
    <name evidence="9" type="ORF">DILT_LOCUS14094</name>
</gene>
<evidence type="ECO:0000256" key="7">
    <source>
        <dbReference type="SAM" id="SignalP"/>
    </source>
</evidence>
<dbReference type="PANTHER" id="PTHR11309:SF99">
    <property type="entry name" value="FRIZZLED-4"/>
    <property type="match status" value="1"/>
</dbReference>
<dbReference type="GO" id="GO:0035567">
    <property type="term" value="P:non-canonical Wnt signaling pathway"/>
    <property type="evidence" value="ECO:0007669"/>
    <property type="project" value="TreeGrafter"/>
</dbReference>
<organism evidence="9 10">
    <name type="scientific">Dibothriocephalus latus</name>
    <name type="common">Fish tapeworm</name>
    <name type="synonym">Diphyllobothrium latum</name>
    <dbReference type="NCBI Taxonomy" id="60516"/>
    <lineage>
        <taxon>Eukaryota</taxon>
        <taxon>Metazoa</taxon>
        <taxon>Spiralia</taxon>
        <taxon>Lophotrochozoa</taxon>
        <taxon>Platyhelminthes</taxon>
        <taxon>Cestoda</taxon>
        <taxon>Eucestoda</taxon>
        <taxon>Diphyllobothriidea</taxon>
        <taxon>Diphyllobothriidae</taxon>
        <taxon>Dibothriocephalus</taxon>
    </lineage>
</organism>
<proteinExistence type="predicted"/>
<dbReference type="GO" id="GO:0060070">
    <property type="term" value="P:canonical Wnt signaling pathway"/>
    <property type="evidence" value="ECO:0007669"/>
    <property type="project" value="TreeGrafter"/>
</dbReference>
<dbReference type="PRINTS" id="PR00489">
    <property type="entry name" value="FRIZZLED"/>
</dbReference>
<feature type="transmembrane region" description="Helical" evidence="6">
    <location>
        <begin position="307"/>
        <end position="329"/>
    </location>
</feature>
<feature type="compositionally biased region" description="Acidic residues" evidence="5">
    <location>
        <begin position="155"/>
        <end position="164"/>
    </location>
</feature>
<feature type="transmembrane region" description="Helical" evidence="6">
    <location>
        <begin position="341"/>
        <end position="359"/>
    </location>
</feature>
<dbReference type="EMBL" id="UYRU01072717">
    <property type="protein sequence ID" value="VDN22602.1"/>
    <property type="molecule type" value="Genomic_DNA"/>
</dbReference>
<evidence type="ECO:0000256" key="6">
    <source>
        <dbReference type="SAM" id="Phobius"/>
    </source>
</evidence>
<dbReference type="PROSITE" id="PS50038">
    <property type="entry name" value="FZ"/>
    <property type="match status" value="1"/>
</dbReference>
<dbReference type="OrthoDB" id="5959102at2759"/>
<dbReference type="GO" id="GO:0016020">
    <property type="term" value="C:membrane"/>
    <property type="evidence" value="ECO:0007669"/>
    <property type="project" value="InterPro"/>
</dbReference>
<sequence length="709" mass="77444">MGSRLCIILLTVFAFTIHAFPPEAYGPIGQRRCFQPVRIEIPECQNTFYNFTGLPNLVGQESQVDARHQLQTFKPLITYKCSNQLAFFLCSVYAPMCDVNTHHLIGPCRPLCERVRKRCSPVLRIFDFDWPANLNCSRFPERNTVGGAMCMEGPEAGEDEEDADTPTVDVSAHGSSEGEVSKAEWPQKPSAAGTSHTGRGELAEERGIIPAEGIIRQIEDLPEAANMDLSKLGPQLQNWLASLNQNPLSTFFGNNEIPVALLVSSLRFCSHLYKPTSYIFINRTGRCAPHCSADILFSQNAKTLATVWTSVISGLCLLATTCALLSYAIHPSLFYPLERPVIYIAGCQLAYALGFALRLKLGREAVACGVDPASGYSIRLQEGLENSNCALVFLIQYYFFVAGAIWWAMMVIGWTRRTSYAYRLMRNPSRDSASAYVPPKSPCCCLGGSTRGETPFVFEEAGAFMDATTCALLSYAVQPSLFHPLERPVIYIAGCQLAYALGFALRLKLGREVVACGVDPASGYSIRLQEGLENSNCALVFLIQYYFFIAGAIWWAMMVIGWTRRTSYAYRLMHNPCRDSASAYVPPKSPCCCLGRSTLGETPSVFGEAGAYMDAKSGAEANRSHGPPSGVNPAAVGPSGGAQPATTSSLRASHVNRRIQTASSNSIDLNCLAKEHVIAWLTPGLLTVAVLVTRQVSSAYAHAHLLIYI</sequence>
<dbReference type="InterPro" id="IPR036790">
    <property type="entry name" value="Frizzled_dom_sf"/>
</dbReference>
<feature type="region of interest" description="Disordered" evidence="5">
    <location>
        <begin position="617"/>
        <end position="653"/>
    </location>
</feature>
<dbReference type="GO" id="GO:0017147">
    <property type="term" value="F:Wnt-protein binding"/>
    <property type="evidence" value="ECO:0007669"/>
    <property type="project" value="TreeGrafter"/>
</dbReference>
<name>A0A3P7PS51_DIBLA</name>
<keyword evidence="2 4" id="KW-1015">Disulfide bond</keyword>
<feature type="domain" description="FZ" evidence="8">
    <location>
        <begin position="28"/>
        <end position="153"/>
    </location>
</feature>
<keyword evidence="3" id="KW-0675">Receptor</keyword>
<keyword evidence="10" id="KW-1185">Reference proteome</keyword>
<dbReference type="InterPro" id="IPR015526">
    <property type="entry name" value="Frizzled/SFRP"/>
</dbReference>
<evidence type="ECO:0000313" key="10">
    <source>
        <dbReference type="Proteomes" id="UP000281553"/>
    </source>
</evidence>
<dbReference type="SUPFAM" id="SSF63501">
    <property type="entry name" value="Frizzled cysteine-rich domain"/>
    <property type="match status" value="1"/>
</dbReference>
<evidence type="ECO:0000256" key="4">
    <source>
        <dbReference type="PROSITE-ProRule" id="PRU00090"/>
    </source>
</evidence>
<feature type="disulfide bond" evidence="4">
    <location>
        <begin position="81"/>
        <end position="119"/>
    </location>
</feature>
<dbReference type="InterPro" id="IPR000539">
    <property type="entry name" value="Frizzled/Smoothened_7TM"/>
</dbReference>
<dbReference type="PANTHER" id="PTHR11309">
    <property type="entry name" value="FRIZZLED"/>
    <property type="match status" value="1"/>
</dbReference>
<protein>
    <recommendedName>
        <fullName evidence="8">FZ domain-containing protein</fullName>
    </recommendedName>
</protein>
<evidence type="ECO:0000313" key="9">
    <source>
        <dbReference type="EMBL" id="VDN22602.1"/>
    </source>
</evidence>
<dbReference type="Proteomes" id="UP000281553">
    <property type="component" value="Unassembled WGS sequence"/>
</dbReference>
<feature type="transmembrane region" description="Helical" evidence="6">
    <location>
        <begin position="543"/>
        <end position="563"/>
    </location>
</feature>
<feature type="chain" id="PRO_5018015287" description="FZ domain-containing protein" evidence="7">
    <location>
        <begin position="20"/>
        <end position="709"/>
    </location>
</feature>
<feature type="transmembrane region" description="Helical" evidence="6">
    <location>
        <begin position="395"/>
        <end position="415"/>
    </location>
</feature>
<reference evidence="9 10" key="1">
    <citation type="submission" date="2018-11" db="EMBL/GenBank/DDBJ databases">
        <authorList>
            <consortium name="Pathogen Informatics"/>
        </authorList>
    </citation>
    <scope>NUCLEOTIDE SEQUENCE [LARGE SCALE GENOMIC DNA]</scope>
</reference>
<dbReference type="Pfam" id="PF01392">
    <property type="entry name" value="Fz"/>
    <property type="match status" value="1"/>
</dbReference>
<evidence type="ECO:0000256" key="1">
    <source>
        <dbReference type="ARBA" id="ARBA00022473"/>
    </source>
</evidence>
<dbReference type="SMART" id="SM00063">
    <property type="entry name" value="FRI"/>
    <property type="match status" value="1"/>
</dbReference>
<keyword evidence="6" id="KW-0812">Transmembrane</keyword>
<evidence type="ECO:0000256" key="5">
    <source>
        <dbReference type="SAM" id="MobiDB-lite"/>
    </source>
</evidence>
<feature type="disulfide bond" evidence="4">
    <location>
        <begin position="44"/>
        <end position="90"/>
    </location>
</feature>
<dbReference type="Pfam" id="PF01534">
    <property type="entry name" value="Frizzled"/>
    <property type="match status" value="2"/>
</dbReference>
<feature type="region of interest" description="Disordered" evidence="5">
    <location>
        <begin position="152"/>
        <end position="202"/>
    </location>
</feature>
<comment type="caution">
    <text evidence="4">Lacks conserved residue(s) required for the propagation of feature annotation.</text>
</comment>
<evidence type="ECO:0000256" key="2">
    <source>
        <dbReference type="ARBA" id="ARBA00023157"/>
    </source>
</evidence>
<accession>A0A3P7PS51</accession>
<dbReference type="InterPro" id="IPR020067">
    <property type="entry name" value="Frizzled_dom"/>
</dbReference>
<keyword evidence="6" id="KW-0472">Membrane</keyword>
<dbReference type="Gene3D" id="1.20.1070.10">
    <property type="entry name" value="Rhodopsin 7-helix transmembrane proteins"/>
    <property type="match status" value="2"/>
</dbReference>
<dbReference type="AlphaFoldDB" id="A0A3P7PS51"/>
<dbReference type="GO" id="GO:0005615">
    <property type="term" value="C:extracellular space"/>
    <property type="evidence" value="ECO:0007669"/>
    <property type="project" value="TreeGrafter"/>
</dbReference>
<feature type="signal peptide" evidence="7">
    <location>
        <begin position="1"/>
        <end position="19"/>
    </location>
</feature>
<dbReference type="Gene3D" id="1.10.2000.10">
    <property type="entry name" value="Frizzled cysteine-rich domain"/>
    <property type="match status" value="1"/>
</dbReference>
<keyword evidence="7" id="KW-0732">Signal</keyword>
<dbReference type="SMART" id="SM01330">
    <property type="entry name" value="Frizzled"/>
    <property type="match status" value="1"/>
</dbReference>